<dbReference type="CDD" id="cd10931">
    <property type="entry name" value="CE4_u7"/>
    <property type="match status" value="1"/>
</dbReference>
<dbReference type="EMBL" id="JBDQQU010000001">
    <property type="protein sequence ID" value="MEO3953163.1"/>
    <property type="molecule type" value="Genomic_DNA"/>
</dbReference>
<dbReference type="Gene3D" id="3.20.20.370">
    <property type="entry name" value="Glycoside hydrolase/deacetylase"/>
    <property type="match status" value="1"/>
</dbReference>
<feature type="domain" description="DUF7033" evidence="1">
    <location>
        <begin position="103"/>
        <end position="186"/>
    </location>
</feature>
<keyword evidence="3" id="KW-1185">Reference proteome</keyword>
<reference evidence="2 3" key="1">
    <citation type="submission" date="2024-05" db="EMBL/GenBank/DDBJ databases">
        <authorList>
            <person name="De Oliveira J.P."/>
            <person name="Noriler S.A."/>
            <person name="De Oliveira A.G."/>
            <person name="Sipoli D.S."/>
        </authorList>
    </citation>
    <scope>NUCLEOTIDE SEQUENCE [LARGE SCALE GENOMIC DNA]</scope>
    <source>
        <strain evidence="2 3">LABIM186</strain>
    </source>
</reference>
<gene>
    <name evidence="2" type="ORF">ABH309_01740</name>
</gene>
<accession>A0ABV0GZJ2</accession>
<evidence type="ECO:0000313" key="3">
    <source>
        <dbReference type="Proteomes" id="UP001438292"/>
    </source>
</evidence>
<evidence type="ECO:0000313" key="2">
    <source>
        <dbReference type="EMBL" id="MEO3953163.1"/>
    </source>
</evidence>
<dbReference type="InterPro" id="IPR011330">
    <property type="entry name" value="Glyco_hydro/deAcase_b/a-brl"/>
</dbReference>
<dbReference type="InterPro" id="IPR054297">
    <property type="entry name" value="DUF7033"/>
</dbReference>
<organism evidence="2 3">
    <name type="scientific">Chromobacterium piscinae</name>
    <dbReference type="NCBI Taxonomy" id="686831"/>
    <lineage>
        <taxon>Bacteria</taxon>
        <taxon>Pseudomonadati</taxon>
        <taxon>Pseudomonadota</taxon>
        <taxon>Betaproteobacteria</taxon>
        <taxon>Neisseriales</taxon>
        <taxon>Chromobacteriaceae</taxon>
        <taxon>Chromobacterium</taxon>
    </lineage>
</organism>
<sequence>MIELHLRGTDVETAYVCEIIFSHWQQWKLSIHTTDQNHLSIGIVGKPAEKLVFGSVSALETSEIVALITKIFTPNAVSRLRADCQERIIDVHGVTNWLDKGALAVIFWLLSGQSESTCSVRDNHGRVSAAHMLLVEHKVLDLPIVDLLAEYLIDRIRSLQPDLPIPSNNYQIIPTHDVDAPFKYAFCKPFNFLRSVVTDAISGVSLRELAQAPTKWLKVRSGNIDLDPFNCFSEILDINESYGLQSEFYFIAGHSGGRIDGDYDIENPIMFSLLKEVVDRGHLIGLHSSYNAPFDATILNSERERLQKLAIEAKYFTPIDIVRNHYLRFDPRITPNVLSTCGFRQDSTLAFAEMVGFRRGTCRSFPLWDLENKQPLSIIERPLIAMECSLVSRRYENLSYVDAANRLDKLKAECRRFGGKMVVLWHNNYLRSAKDFELYEHAIR</sequence>
<comment type="caution">
    <text evidence="2">The sequence shown here is derived from an EMBL/GenBank/DDBJ whole genome shotgun (WGS) entry which is preliminary data.</text>
</comment>
<protein>
    <submittedName>
        <fullName evidence="2">Polysaccharide deacetylase family protein</fullName>
    </submittedName>
</protein>
<dbReference type="SUPFAM" id="SSF88713">
    <property type="entry name" value="Glycoside hydrolase/deacetylase"/>
    <property type="match status" value="1"/>
</dbReference>
<dbReference type="Pfam" id="PF23019">
    <property type="entry name" value="DUF7033"/>
    <property type="match status" value="1"/>
</dbReference>
<evidence type="ECO:0000259" key="1">
    <source>
        <dbReference type="Pfam" id="PF23019"/>
    </source>
</evidence>
<dbReference type="RefSeq" id="WP_347781188.1">
    <property type="nucleotide sequence ID" value="NZ_JBDQQU010000001.1"/>
</dbReference>
<proteinExistence type="predicted"/>
<dbReference type="Proteomes" id="UP001438292">
    <property type="component" value="Unassembled WGS sequence"/>
</dbReference>
<name>A0ABV0GZJ2_9NEIS</name>